<sequence length="117" mass="12342">MPSESNDFEKALQSSFLGSSMLSDSTLLGTTGTPSTPAQTALNTVAQAMQYPDTLDDEPGDQLELMAGAEDSDDELDGMGAGMSQFSIFSDARVVRNQETGQADLQPFNIPDSSTVV</sequence>
<dbReference type="EMBL" id="JANBPW010000665">
    <property type="protein sequence ID" value="KAJ1948660.1"/>
    <property type="molecule type" value="Genomic_DNA"/>
</dbReference>
<name>A0ACC1JE50_9FUNG</name>
<reference evidence="1" key="1">
    <citation type="submission" date="2022-07" db="EMBL/GenBank/DDBJ databases">
        <title>Phylogenomic reconstructions and comparative analyses of Kickxellomycotina fungi.</title>
        <authorList>
            <person name="Reynolds N.K."/>
            <person name="Stajich J.E."/>
            <person name="Barry K."/>
            <person name="Grigoriev I.V."/>
            <person name="Crous P."/>
            <person name="Smith M.E."/>
        </authorList>
    </citation>
    <scope>NUCLEOTIDE SEQUENCE</scope>
    <source>
        <strain evidence="1">NRRL 5244</strain>
    </source>
</reference>
<keyword evidence="2" id="KW-1185">Reference proteome</keyword>
<evidence type="ECO:0000313" key="2">
    <source>
        <dbReference type="Proteomes" id="UP001150603"/>
    </source>
</evidence>
<gene>
    <name evidence="1" type="ORF">FBU59_001488</name>
</gene>
<organism evidence="1 2">
    <name type="scientific">Linderina macrospora</name>
    <dbReference type="NCBI Taxonomy" id="4868"/>
    <lineage>
        <taxon>Eukaryota</taxon>
        <taxon>Fungi</taxon>
        <taxon>Fungi incertae sedis</taxon>
        <taxon>Zoopagomycota</taxon>
        <taxon>Kickxellomycotina</taxon>
        <taxon>Kickxellomycetes</taxon>
        <taxon>Kickxellales</taxon>
        <taxon>Kickxellaceae</taxon>
        <taxon>Linderina</taxon>
    </lineage>
</organism>
<protein>
    <submittedName>
        <fullName evidence="1">Uncharacterized protein</fullName>
    </submittedName>
</protein>
<evidence type="ECO:0000313" key="1">
    <source>
        <dbReference type="EMBL" id="KAJ1948660.1"/>
    </source>
</evidence>
<comment type="caution">
    <text evidence="1">The sequence shown here is derived from an EMBL/GenBank/DDBJ whole genome shotgun (WGS) entry which is preliminary data.</text>
</comment>
<accession>A0ACC1JE50</accession>
<dbReference type="Proteomes" id="UP001150603">
    <property type="component" value="Unassembled WGS sequence"/>
</dbReference>
<proteinExistence type="predicted"/>
<feature type="non-terminal residue" evidence="1">
    <location>
        <position position="117"/>
    </location>
</feature>